<accession>A0A8S0PAB2</accession>
<evidence type="ECO:0000256" key="2">
    <source>
        <dbReference type="ARBA" id="ARBA00022723"/>
    </source>
</evidence>
<comment type="caution">
    <text evidence="8">The sequence shown here is derived from an EMBL/GenBank/DDBJ whole genome shotgun (WGS) entry which is preliminary data.</text>
</comment>
<feature type="region of interest" description="Disordered" evidence="6">
    <location>
        <begin position="416"/>
        <end position="512"/>
    </location>
</feature>
<evidence type="ECO:0000256" key="1">
    <source>
        <dbReference type="ARBA" id="ARBA00004123"/>
    </source>
</evidence>
<dbReference type="SMART" id="SM00249">
    <property type="entry name" value="PHD"/>
    <property type="match status" value="3"/>
</dbReference>
<feature type="compositionally biased region" description="Basic residues" evidence="6">
    <location>
        <begin position="896"/>
        <end position="906"/>
    </location>
</feature>
<feature type="compositionally biased region" description="Basic and acidic residues" evidence="6">
    <location>
        <begin position="872"/>
        <end position="887"/>
    </location>
</feature>
<dbReference type="InterPro" id="IPR055198">
    <property type="entry name" value="NSD_PHD"/>
</dbReference>
<feature type="region of interest" description="Disordered" evidence="6">
    <location>
        <begin position="817"/>
        <end position="923"/>
    </location>
</feature>
<dbReference type="CDD" id="cd15566">
    <property type="entry name" value="PHD3_NSD"/>
    <property type="match status" value="1"/>
</dbReference>
<feature type="domain" description="Zinc finger PHD-type" evidence="7">
    <location>
        <begin position="245"/>
        <end position="311"/>
    </location>
</feature>
<keyword evidence="5" id="KW-0539">Nucleus</keyword>
<dbReference type="InterPro" id="IPR013083">
    <property type="entry name" value="Znf_RING/FYVE/PHD"/>
</dbReference>
<dbReference type="Pfam" id="PF26055">
    <property type="entry name" value="Mtase_EDM2"/>
    <property type="match status" value="1"/>
</dbReference>
<evidence type="ECO:0000256" key="3">
    <source>
        <dbReference type="ARBA" id="ARBA00022771"/>
    </source>
</evidence>
<dbReference type="EMBL" id="CACTIH010000025">
    <property type="protein sequence ID" value="CAA2935336.1"/>
    <property type="molecule type" value="Genomic_DNA"/>
</dbReference>
<organism evidence="8 9">
    <name type="scientific">Olea europaea subsp. europaea</name>
    <dbReference type="NCBI Taxonomy" id="158383"/>
    <lineage>
        <taxon>Eukaryota</taxon>
        <taxon>Viridiplantae</taxon>
        <taxon>Streptophyta</taxon>
        <taxon>Embryophyta</taxon>
        <taxon>Tracheophyta</taxon>
        <taxon>Spermatophyta</taxon>
        <taxon>Magnoliopsida</taxon>
        <taxon>eudicotyledons</taxon>
        <taxon>Gunneridae</taxon>
        <taxon>Pentapetalae</taxon>
        <taxon>asterids</taxon>
        <taxon>lamiids</taxon>
        <taxon>Lamiales</taxon>
        <taxon>Oleaceae</taxon>
        <taxon>Oleeae</taxon>
        <taxon>Olea</taxon>
    </lineage>
</organism>
<dbReference type="AlphaFoldDB" id="A0A8S0PAB2"/>
<dbReference type="OrthoDB" id="21264at2759"/>
<feature type="domain" description="Zinc finger PHD-type" evidence="7">
    <location>
        <begin position="183"/>
        <end position="240"/>
    </location>
</feature>
<evidence type="ECO:0000256" key="4">
    <source>
        <dbReference type="ARBA" id="ARBA00022833"/>
    </source>
</evidence>
<dbReference type="InterPro" id="IPR001965">
    <property type="entry name" value="Znf_PHD"/>
</dbReference>
<evidence type="ECO:0000259" key="7">
    <source>
        <dbReference type="SMART" id="SM00249"/>
    </source>
</evidence>
<keyword evidence="4" id="KW-0862">Zinc</keyword>
<keyword evidence="3" id="KW-0863">Zinc-finger</keyword>
<keyword evidence="2" id="KW-0479">Metal-binding</keyword>
<dbReference type="PANTHER" id="PTHR46235">
    <property type="entry name" value="PHD FINGER-CONTAINING PROTEIN DDB_G0268158"/>
    <property type="match status" value="1"/>
</dbReference>
<keyword evidence="9" id="KW-1185">Reference proteome</keyword>
<dbReference type="InterPro" id="IPR058939">
    <property type="entry name" value="Mtase_EDM2"/>
</dbReference>
<feature type="domain" description="Zinc finger PHD-type" evidence="7">
    <location>
        <begin position="312"/>
        <end position="378"/>
    </location>
</feature>
<name>A0A8S0PAB2_OLEEU</name>
<proteinExistence type="predicted"/>
<dbReference type="Pfam" id="PF12047">
    <property type="entry name" value="DNMT1-RFD"/>
    <property type="match status" value="1"/>
</dbReference>
<dbReference type="GO" id="GO:0008270">
    <property type="term" value="F:zinc ion binding"/>
    <property type="evidence" value="ECO:0007669"/>
    <property type="project" value="UniProtKB-KW"/>
</dbReference>
<dbReference type="PANTHER" id="PTHR46235:SF3">
    <property type="entry name" value="PHD FINGER-CONTAINING PROTEIN DDB_G0268158"/>
    <property type="match status" value="1"/>
</dbReference>
<dbReference type="Proteomes" id="UP000594638">
    <property type="component" value="Unassembled WGS sequence"/>
</dbReference>
<comment type="subcellular location">
    <subcellularLocation>
        <location evidence="1">Nucleus</location>
    </subcellularLocation>
</comment>
<evidence type="ECO:0000313" key="9">
    <source>
        <dbReference type="Proteomes" id="UP000594638"/>
    </source>
</evidence>
<protein>
    <submittedName>
        <fullName evidence="8">ENHANCED DOWNY MILDEW 2</fullName>
    </submittedName>
</protein>
<evidence type="ECO:0000256" key="6">
    <source>
        <dbReference type="SAM" id="MobiDB-lite"/>
    </source>
</evidence>
<dbReference type="InterPro" id="IPR022702">
    <property type="entry name" value="Cytosine_MeTrfase1_RFD"/>
</dbReference>
<dbReference type="Gene3D" id="3.30.40.10">
    <property type="entry name" value="Zinc/RING finger domain, C3HC4 (zinc finger)"/>
    <property type="match status" value="2"/>
</dbReference>
<dbReference type="GO" id="GO:0005634">
    <property type="term" value="C:nucleus"/>
    <property type="evidence" value="ECO:0007669"/>
    <property type="project" value="UniProtKB-SubCell"/>
</dbReference>
<gene>
    <name evidence="8" type="ORF">OLEA9_A106159</name>
</gene>
<evidence type="ECO:0000256" key="5">
    <source>
        <dbReference type="ARBA" id="ARBA00023242"/>
    </source>
</evidence>
<sequence>MASSDDEGEVAPGYVSEYEFVDDKDEPISFAELPVHWNKDQIPDGEQKPIFLRGTTDKGLQRIFKQVEAWKFDLSEEEPEIFVLSKENNWIKLLKPRNAFMDTIRTILITVQYLHFLKWNPETSRENMWDHVSVLLSSFKPCPSENDLVNHISLINEAITGCETLAKSKDIVTDDEEDFCDSVCAICDNGGSLFCCEGKCMRSFHPTVKDGVDSYCKSLGYTDAEMEKLETIDFYCKNCEYEQHQCFVCGELGSSDESSGAEVFRCVNRDCGQFYHPRCVVELLHSGNKTEAEKHEKNIAAGEPFACPLHKCYVCEELEVKSEPDLQFAICRRCPKAYHRKCLPAEILYEKDEDKGIPQRAWDGLFPNRILIYCLDHDIVQRIKTPVRNHIKFPGFQDNEKMQPLGSSGKKKVVLEERGGSPDNIAAKKSRTKPSEGVEVSSSGLKQGDLSKKRVRKFSGLESSKKHKVMDVRETDMDKGSLKKSNEPATSEPKISLGEKHNSRPVKSNRVERTDGKLKQTKMVKLNTDTKKRISAMIEDASSSLTLEKISKKHKAPFTHTQSSKNVSMGKVEGSIEAVHSTVPKLEGISGVKDAKAVCDTDLLDQVIKWKKKLKVNLVPFLHGMRYPSFGRHFTKKDKLKKIVDMLHWYVQGGDTIVDFCCGSNDFSCLLKKKLDETGKSCSYKNYDIVQAKNDFSYEKRDWMGVQAKELPEGSQLIMGLTPPFGVSSDLTNEFINKALEFKPKLLVLIVPQETQRLDDKEFPYDLVWGNDQMLAGKSFYLPGPVDVNDEQTKDWNVNPPPLYIWSRPDWTDKHKAIAQQHGHLSRTGEKLQPEEEHHNLGKSSTVMDDDSHVDNKKEAGVDASCKKRLRHDCSGTEGDKNDDWGKNHSTTNSKGTKKRRLKRGPNVKLTEDKSISSRSSDMPCISEVDKSYARDVDISSRVHLHGTAASAVSNAGPGFPSSSGQEVPRLDELNHTRVNSVASGTHLADTKSIDPPVPRPVFLANTFYFAPGPYCPSPNNTAGWLDE</sequence>
<evidence type="ECO:0000313" key="8">
    <source>
        <dbReference type="EMBL" id="CAA2935336.1"/>
    </source>
</evidence>
<feature type="compositionally biased region" description="Basic and acidic residues" evidence="6">
    <location>
        <begin position="850"/>
        <end position="861"/>
    </location>
</feature>
<dbReference type="CDD" id="cd15565">
    <property type="entry name" value="PHD2_NSD"/>
    <property type="match status" value="1"/>
</dbReference>
<feature type="compositionally biased region" description="Basic and acidic residues" evidence="6">
    <location>
        <begin position="469"/>
        <end position="486"/>
    </location>
</feature>
<dbReference type="Gramene" id="OE9A106159T1">
    <property type="protein sequence ID" value="OE9A106159C1"/>
    <property type="gene ID" value="OE9A106159"/>
</dbReference>
<feature type="compositionally biased region" description="Basic and acidic residues" evidence="6">
    <location>
        <begin position="827"/>
        <end position="840"/>
    </location>
</feature>
<dbReference type="Pfam" id="PF22908">
    <property type="entry name" value="PHD_NSD"/>
    <property type="match status" value="1"/>
</dbReference>
<reference evidence="8 9" key="1">
    <citation type="submission" date="2019-12" db="EMBL/GenBank/DDBJ databases">
        <authorList>
            <person name="Alioto T."/>
            <person name="Alioto T."/>
            <person name="Gomez Garrido J."/>
        </authorList>
    </citation>
    <scope>NUCLEOTIDE SEQUENCE [LARGE SCALE GENOMIC DNA]</scope>
</reference>